<reference evidence="1" key="1">
    <citation type="submission" date="2021-03" db="EMBL/GenBank/DDBJ databases">
        <title>Evolutionary priming and transition to the ectomycorrhizal habit in an iconic lineage of mushroom-forming fungi: is preadaptation a requirement?</title>
        <authorList>
            <consortium name="DOE Joint Genome Institute"/>
            <person name="Looney B.P."/>
            <person name="Miyauchi S."/>
            <person name="Morin E."/>
            <person name="Drula E."/>
            <person name="Courty P.E."/>
            <person name="Chicoki N."/>
            <person name="Fauchery L."/>
            <person name="Kohler A."/>
            <person name="Kuo A."/>
            <person name="LaButti K."/>
            <person name="Pangilinan J."/>
            <person name="Lipzen A."/>
            <person name="Riley R."/>
            <person name="Andreopoulos W."/>
            <person name="He G."/>
            <person name="Johnson J."/>
            <person name="Barry K.W."/>
            <person name="Grigoriev I.V."/>
            <person name="Nagy L."/>
            <person name="Hibbett D."/>
            <person name="Henrissat B."/>
            <person name="Matheny P.B."/>
            <person name="Labbe J."/>
            <person name="Martin A.F."/>
        </authorList>
    </citation>
    <scope>NUCLEOTIDE SEQUENCE</scope>
    <source>
        <strain evidence="1">BPL698</strain>
    </source>
</reference>
<name>A0ACC0UJ58_9AGAM</name>
<dbReference type="EMBL" id="JAGFNK010000032">
    <property type="protein sequence ID" value="KAI9510872.1"/>
    <property type="molecule type" value="Genomic_DNA"/>
</dbReference>
<comment type="caution">
    <text evidence="1">The sequence shown here is derived from an EMBL/GenBank/DDBJ whole genome shotgun (WGS) entry which is preliminary data.</text>
</comment>
<feature type="non-terminal residue" evidence="1">
    <location>
        <position position="281"/>
    </location>
</feature>
<evidence type="ECO:0000313" key="2">
    <source>
        <dbReference type="Proteomes" id="UP001207468"/>
    </source>
</evidence>
<gene>
    <name evidence="1" type="ORF">F5148DRAFT_958401</name>
</gene>
<evidence type="ECO:0000313" key="1">
    <source>
        <dbReference type="EMBL" id="KAI9510872.1"/>
    </source>
</evidence>
<organism evidence="1 2">
    <name type="scientific">Russula earlei</name>
    <dbReference type="NCBI Taxonomy" id="71964"/>
    <lineage>
        <taxon>Eukaryota</taxon>
        <taxon>Fungi</taxon>
        <taxon>Dikarya</taxon>
        <taxon>Basidiomycota</taxon>
        <taxon>Agaricomycotina</taxon>
        <taxon>Agaricomycetes</taxon>
        <taxon>Russulales</taxon>
        <taxon>Russulaceae</taxon>
        <taxon>Russula</taxon>
    </lineage>
</organism>
<proteinExistence type="predicted"/>
<dbReference type="Proteomes" id="UP001207468">
    <property type="component" value="Unassembled WGS sequence"/>
</dbReference>
<feature type="non-terminal residue" evidence="1">
    <location>
        <position position="1"/>
    </location>
</feature>
<sequence length="281" mass="30111">TRNHPPSRSATGLAPEATLGLLREHAARSVTYVSLVPLTNLVRMLWTGGACVRERISRVVIIGGALDVPGDATPSAECACFNFRHADIPDRRACRPRIRLLLDVASAALAPVPWLRNAGSTLRSRQTRPSVPTAKTPGLPHFLPAPSQDARAVRYARRMAGDATVIAAVRAAIAHLPGTRRGSHTRVDRAPSPACGVVDRPDDQKPHAPGANRAHVDAELKERMVAGSAETGDPGSLESVVVPAVEDEPSRPWEDEREGTPVVEGTPGAEALLRIMLKRIW</sequence>
<accession>A0ACC0UJ58</accession>
<keyword evidence="2" id="KW-1185">Reference proteome</keyword>
<protein>
    <submittedName>
        <fullName evidence="1">Uncharacterized protein</fullName>
    </submittedName>
</protein>